<evidence type="ECO:0000256" key="1">
    <source>
        <dbReference type="ARBA" id="ARBA00004141"/>
    </source>
</evidence>
<feature type="transmembrane region" description="Helical" evidence="6">
    <location>
        <begin position="186"/>
        <end position="206"/>
    </location>
</feature>
<organism evidence="7 8">
    <name type="scientific">Lyngbya confervoides BDU141951</name>
    <dbReference type="NCBI Taxonomy" id="1574623"/>
    <lineage>
        <taxon>Bacteria</taxon>
        <taxon>Bacillati</taxon>
        <taxon>Cyanobacteriota</taxon>
        <taxon>Cyanophyceae</taxon>
        <taxon>Oscillatoriophycideae</taxon>
        <taxon>Oscillatoriales</taxon>
        <taxon>Microcoleaceae</taxon>
        <taxon>Lyngbya</taxon>
    </lineage>
</organism>
<keyword evidence="3 6" id="KW-0812">Transmembrane</keyword>
<dbReference type="AlphaFoldDB" id="A0ABD4T777"/>
<feature type="transmembrane region" description="Helical" evidence="6">
    <location>
        <begin position="154"/>
        <end position="174"/>
    </location>
</feature>
<reference evidence="7 8" key="1">
    <citation type="journal article" date="2015" name="Genome Announc.">
        <title>Draft Genome Sequence of Filamentous Marine Cyanobacterium Lyngbya confervoides Strain BDU141951.</title>
        <authorList>
            <person name="Chandrababunaidu M.M."/>
            <person name="Sen D."/>
            <person name="Tripathy S."/>
        </authorList>
    </citation>
    <scope>NUCLEOTIDE SEQUENCE [LARGE SCALE GENOMIC DNA]</scope>
    <source>
        <strain evidence="7 8">BDU141951</strain>
    </source>
</reference>
<evidence type="ECO:0000256" key="6">
    <source>
        <dbReference type="RuleBase" id="RU365102"/>
    </source>
</evidence>
<dbReference type="EMBL" id="JTHE03000091">
    <property type="protein sequence ID" value="MCM1984323.1"/>
    <property type="molecule type" value="Genomic_DNA"/>
</dbReference>
<comment type="similarity">
    <text evidence="2 6">Belongs to the GDT1 family.</text>
</comment>
<comment type="subcellular location">
    <subcellularLocation>
        <location evidence="1 6">Membrane</location>
        <topology evidence="1 6">Multi-pass membrane protein</topology>
    </subcellularLocation>
</comment>
<evidence type="ECO:0000256" key="2">
    <source>
        <dbReference type="ARBA" id="ARBA00009190"/>
    </source>
</evidence>
<protein>
    <recommendedName>
        <fullName evidence="6">GDT1 family protein</fullName>
    </recommendedName>
</protein>
<comment type="caution">
    <text evidence="7">The sequence shown here is derived from an EMBL/GenBank/DDBJ whole genome shotgun (WGS) entry which is preliminary data.</text>
</comment>
<dbReference type="Proteomes" id="UP000031561">
    <property type="component" value="Unassembled WGS sequence"/>
</dbReference>
<evidence type="ECO:0000313" key="7">
    <source>
        <dbReference type="EMBL" id="MCM1984323.1"/>
    </source>
</evidence>
<dbReference type="PANTHER" id="PTHR12608:SF1">
    <property type="entry name" value="TRANSMEMBRANE PROTEIN 165"/>
    <property type="match status" value="1"/>
</dbReference>
<evidence type="ECO:0000256" key="4">
    <source>
        <dbReference type="ARBA" id="ARBA00022989"/>
    </source>
</evidence>
<accession>A0ABD4T777</accession>
<feature type="transmembrane region" description="Helical" evidence="6">
    <location>
        <begin position="68"/>
        <end position="86"/>
    </location>
</feature>
<dbReference type="RefSeq" id="WP_166276120.1">
    <property type="nucleotide sequence ID" value="NZ_JTHE03000091.1"/>
</dbReference>
<feature type="transmembrane region" description="Helical" evidence="6">
    <location>
        <begin position="115"/>
        <end position="134"/>
    </location>
</feature>
<dbReference type="Pfam" id="PF01169">
    <property type="entry name" value="GDT1"/>
    <property type="match status" value="2"/>
</dbReference>
<sequence>MESLAGFTAGLCLITLSELGDKTFFMGAILAMRHPRRWVFVGVSAALAVMTVLSVGLGQFAALLPQTWVKSLAIALFLGFGAKLLYDAGRMSDAKGLAEEQEEALDAVKQLDARVVHWSVRTILLEAFVLTFVAEWGDRTQFATVTLAASHSPYGVVTGAILGHLLCAAIAVLCGRMIAGRLSERWLMVMGGALFIVFGLATAAMGP</sequence>
<keyword evidence="8" id="KW-1185">Reference proteome</keyword>
<keyword evidence="4 6" id="KW-1133">Transmembrane helix</keyword>
<dbReference type="PANTHER" id="PTHR12608">
    <property type="entry name" value="TRANSMEMBRANE PROTEIN HTP-1 RELATED"/>
    <property type="match status" value="1"/>
</dbReference>
<keyword evidence="5 6" id="KW-0472">Membrane</keyword>
<evidence type="ECO:0000256" key="3">
    <source>
        <dbReference type="ARBA" id="ARBA00022692"/>
    </source>
</evidence>
<dbReference type="GO" id="GO:0016020">
    <property type="term" value="C:membrane"/>
    <property type="evidence" value="ECO:0007669"/>
    <property type="project" value="UniProtKB-SubCell"/>
</dbReference>
<name>A0ABD4T777_9CYAN</name>
<proteinExistence type="inferred from homology"/>
<evidence type="ECO:0000256" key="5">
    <source>
        <dbReference type="ARBA" id="ARBA00023136"/>
    </source>
</evidence>
<evidence type="ECO:0000313" key="8">
    <source>
        <dbReference type="Proteomes" id="UP000031561"/>
    </source>
</evidence>
<gene>
    <name evidence="7" type="ORF">QQ91_0015985</name>
</gene>
<feature type="transmembrane region" description="Helical" evidence="6">
    <location>
        <begin position="38"/>
        <end position="62"/>
    </location>
</feature>
<dbReference type="InterPro" id="IPR001727">
    <property type="entry name" value="GDT1-like"/>
</dbReference>